<dbReference type="InterPro" id="IPR029032">
    <property type="entry name" value="AhpD-like"/>
</dbReference>
<proteinExistence type="predicted"/>
<dbReference type="AlphaFoldDB" id="A0A3Q8S6G7"/>
<dbReference type="NCBIfam" id="TIGR00778">
    <property type="entry name" value="ahpD_dom"/>
    <property type="match status" value="1"/>
</dbReference>
<dbReference type="Gene3D" id="1.20.1290.10">
    <property type="entry name" value="AhpD-like"/>
    <property type="match status" value="1"/>
</dbReference>
<evidence type="ECO:0000313" key="2">
    <source>
        <dbReference type="EMBL" id="AZK43482.1"/>
    </source>
</evidence>
<gene>
    <name evidence="2" type="ORF">EEI45_00440</name>
</gene>
<dbReference type="PANTHER" id="PTHR33930:SF2">
    <property type="entry name" value="BLR3452 PROTEIN"/>
    <property type="match status" value="1"/>
</dbReference>
<organism evidence="2 3">
    <name type="scientific">Erysipelothrix piscisicarius</name>
    <dbReference type="NCBI Taxonomy" id="2485784"/>
    <lineage>
        <taxon>Bacteria</taxon>
        <taxon>Bacillati</taxon>
        <taxon>Bacillota</taxon>
        <taxon>Erysipelotrichia</taxon>
        <taxon>Erysipelotrichales</taxon>
        <taxon>Erysipelotrichaceae</taxon>
        <taxon>Erysipelothrix</taxon>
    </lineage>
</organism>
<dbReference type="EMBL" id="CP034234">
    <property type="protein sequence ID" value="AZK43482.1"/>
    <property type="molecule type" value="Genomic_DNA"/>
</dbReference>
<accession>A0A3Q8S6G7</accession>
<dbReference type="RefSeq" id="WP_125163706.1">
    <property type="nucleotide sequence ID" value="NZ_CP034234.1"/>
</dbReference>
<dbReference type="Pfam" id="PF02627">
    <property type="entry name" value="CMD"/>
    <property type="match status" value="1"/>
</dbReference>
<dbReference type="PANTHER" id="PTHR33930">
    <property type="entry name" value="ALKYL HYDROPEROXIDE REDUCTASE AHPD"/>
    <property type="match status" value="1"/>
</dbReference>
<dbReference type="InterPro" id="IPR004675">
    <property type="entry name" value="AhpD_core"/>
</dbReference>
<protein>
    <submittedName>
        <fullName evidence="2">Carboxymuconolactone decarboxylase family protein</fullName>
    </submittedName>
</protein>
<sequence>MAQYDVREMYKAFTGGLTELSRTQREGVGAFMNLLGKSYAPGALDPKTKELISVGIAVYNRCEYCIVYHTHEALKHGATRPEIEEAALVSVAFGGGPSMAYKVTLLKESLDEFEKDFK</sequence>
<reference evidence="2 3" key="1">
    <citation type="journal article" date="2020" name="Int. J. Syst. Evol. Microbiol.">
        <title>Description of Erysipelothrix piscisicarius sp. nov., an emergent fish pathogen, and assessment of virulence using a tiger barb (Puntigrus tetrazona) infection model.</title>
        <authorList>
            <person name="Pomaranski E.K."/>
            <person name="Griffin M.J."/>
            <person name="Camus A.C."/>
            <person name="Armwood A.R."/>
            <person name="Shelley J."/>
            <person name="Waldbieser G.C."/>
            <person name="LaFrentz B.R."/>
            <person name="Garcia J.C."/>
            <person name="Yanong R."/>
            <person name="Soto E."/>
        </authorList>
    </citation>
    <scope>NUCLEOTIDE SEQUENCE [LARGE SCALE GENOMIC DNA]</scope>
    <source>
        <strain evidence="2 3">15TAL0474</strain>
    </source>
</reference>
<feature type="domain" description="Carboxymuconolactone decarboxylase-like" evidence="1">
    <location>
        <begin position="30"/>
        <end position="107"/>
    </location>
</feature>
<name>A0A3Q8S6G7_9FIRM</name>
<dbReference type="KEGG" id="eri:EEI45_00440"/>
<keyword evidence="3" id="KW-1185">Reference proteome</keyword>
<evidence type="ECO:0000259" key="1">
    <source>
        <dbReference type="Pfam" id="PF02627"/>
    </source>
</evidence>
<dbReference type="Proteomes" id="UP000278804">
    <property type="component" value="Chromosome"/>
</dbReference>
<dbReference type="GO" id="GO:0051920">
    <property type="term" value="F:peroxiredoxin activity"/>
    <property type="evidence" value="ECO:0007669"/>
    <property type="project" value="InterPro"/>
</dbReference>
<evidence type="ECO:0000313" key="3">
    <source>
        <dbReference type="Proteomes" id="UP000278804"/>
    </source>
</evidence>
<dbReference type="InterPro" id="IPR003779">
    <property type="entry name" value="CMD-like"/>
</dbReference>
<dbReference type="SUPFAM" id="SSF69118">
    <property type="entry name" value="AhpD-like"/>
    <property type="match status" value="1"/>
</dbReference>